<dbReference type="AlphaFoldDB" id="A0A2T3J7L0"/>
<feature type="compositionally biased region" description="Basic and acidic residues" evidence="1">
    <location>
        <begin position="43"/>
        <end position="65"/>
    </location>
</feature>
<sequence length="116" mass="13452">MSFSDYLDDFIKQRDQRPQSTASRQPFRRQPAPSVQDATNQSKAREAMAREQEVASERATEETKQPHTRIHGRCMTAQELYALDQQKVEAIPVSQSRLDYIQQLKKDLKLKKNSES</sequence>
<dbReference type="EMBL" id="PYMJ01000044">
    <property type="protein sequence ID" value="PSU44705.1"/>
    <property type="molecule type" value="Genomic_DNA"/>
</dbReference>
<gene>
    <name evidence="2" type="ORF">C9J12_26180</name>
</gene>
<reference evidence="2 3" key="1">
    <citation type="submission" date="2018-01" db="EMBL/GenBank/DDBJ databases">
        <title>Whole genome sequencing of Histamine producing bacteria.</title>
        <authorList>
            <person name="Butler K."/>
        </authorList>
    </citation>
    <scope>NUCLEOTIDE SEQUENCE [LARGE SCALE GENOMIC DNA]</scope>
    <source>
        <strain evidence="2 3">JCM 12947</strain>
    </source>
</reference>
<evidence type="ECO:0000313" key="2">
    <source>
        <dbReference type="EMBL" id="PSU44705.1"/>
    </source>
</evidence>
<name>A0A2T3J7L0_9GAMM</name>
<dbReference type="OrthoDB" id="5827117at2"/>
<proteinExistence type="predicted"/>
<feature type="region of interest" description="Disordered" evidence="1">
    <location>
        <begin position="1"/>
        <end position="71"/>
    </location>
</feature>
<comment type="caution">
    <text evidence="2">The sequence shown here is derived from an EMBL/GenBank/DDBJ whole genome shotgun (WGS) entry which is preliminary data.</text>
</comment>
<dbReference type="Proteomes" id="UP000240987">
    <property type="component" value="Unassembled WGS sequence"/>
</dbReference>
<evidence type="ECO:0000313" key="3">
    <source>
        <dbReference type="Proteomes" id="UP000240987"/>
    </source>
</evidence>
<organism evidence="2 3">
    <name type="scientific">Photobacterium frigidiphilum</name>
    <dbReference type="NCBI Taxonomy" id="264736"/>
    <lineage>
        <taxon>Bacteria</taxon>
        <taxon>Pseudomonadati</taxon>
        <taxon>Pseudomonadota</taxon>
        <taxon>Gammaproteobacteria</taxon>
        <taxon>Vibrionales</taxon>
        <taxon>Vibrionaceae</taxon>
        <taxon>Photobacterium</taxon>
    </lineage>
</organism>
<dbReference type="RefSeq" id="WP_107245567.1">
    <property type="nucleotide sequence ID" value="NZ_PYMJ01000044.1"/>
</dbReference>
<protein>
    <submittedName>
        <fullName evidence="2">Uncharacterized protein</fullName>
    </submittedName>
</protein>
<accession>A0A2T3J7L0</accession>
<evidence type="ECO:0000256" key="1">
    <source>
        <dbReference type="SAM" id="MobiDB-lite"/>
    </source>
</evidence>
<keyword evidence="3" id="KW-1185">Reference proteome</keyword>